<keyword evidence="6" id="KW-1185">Reference proteome</keyword>
<dbReference type="AlphaFoldDB" id="A0A1H1ZYE9"/>
<dbReference type="PRINTS" id="PR00033">
    <property type="entry name" value="HTHASNC"/>
</dbReference>
<sequence>MHPLRLDDLDRNIIARLVENGRESFAALGLRVGLSTAATKRRVDRLRAEGVIRRFTAEIEPTALGWTIEAFVELYCEGRVPPDGMRELALSIPEVSEAYTVTGEADGILLVRASDAAHFERVLGVIRNHPGVSRTRSAVVLSHL</sequence>
<dbReference type="GO" id="GO:0005829">
    <property type="term" value="C:cytosol"/>
    <property type="evidence" value="ECO:0007669"/>
    <property type="project" value="TreeGrafter"/>
</dbReference>
<dbReference type="PROSITE" id="PS50956">
    <property type="entry name" value="HTH_ASNC_2"/>
    <property type="match status" value="1"/>
</dbReference>
<dbReference type="OrthoDB" id="166264at2"/>
<dbReference type="STRING" id="546871.SAMN04488543_4095"/>
<dbReference type="Gene3D" id="3.30.70.920">
    <property type="match status" value="1"/>
</dbReference>
<evidence type="ECO:0000256" key="3">
    <source>
        <dbReference type="ARBA" id="ARBA00023163"/>
    </source>
</evidence>
<dbReference type="InterPro" id="IPR019888">
    <property type="entry name" value="Tscrpt_reg_AsnC-like"/>
</dbReference>
<dbReference type="SUPFAM" id="SSF46785">
    <property type="entry name" value="Winged helix' DNA-binding domain"/>
    <property type="match status" value="1"/>
</dbReference>
<dbReference type="PROSITE" id="PS00519">
    <property type="entry name" value="HTH_ASNC_1"/>
    <property type="match status" value="1"/>
</dbReference>
<organism evidence="5 6">
    <name type="scientific">Friedmanniella luteola</name>
    <dbReference type="NCBI Taxonomy" id="546871"/>
    <lineage>
        <taxon>Bacteria</taxon>
        <taxon>Bacillati</taxon>
        <taxon>Actinomycetota</taxon>
        <taxon>Actinomycetes</taxon>
        <taxon>Propionibacteriales</taxon>
        <taxon>Nocardioidaceae</taxon>
        <taxon>Friedmanniella</taxon>
    </lineage>
</organism>
<evidence type="ECO:0000313" key="5">
    <source>
        <dbReference type="EMBL" id="SDT38785.1"/>
    </source>
</evidence>
<proteinExistence type="predicted"/>
<dbReference type="InterPro" id="IPR036388">
    <property type="entry name" value="WH-like_DNA-bd_sf"/>
</dbReference>
<dbReference type="GO" id="GO:0043200">
    <property type="term" value="P:response to amino acid"/>
    <property type="evidence" value="ECO:0007669"/>
    <property type="project" value="TreeGrafter"/>
</dbReference>
<accession>A0A1H1ZYE9</accession>
<dbReference type="InterPro" id="IPR011008">
    <property type="entry name" value="Dimeric_a/b-barrel"/>
</dbReference>
<name>A0A1H1ZYE9_9ACTN</name>
<dbReference type="EMBL" id="LT629749">
    <property type="protein sequence ID" value="SDT38785.1"/>
    <property type="molecule type" value="Genomic_DNA"/>
</dbReference>
<dbReference type="InterPro" id="IPR019885">
    <property type="entry name" value="Tscrpt_reg_HTH_AsnC-type_CS"/>
</dbReference>
<dbReference type="InterPro" id="IPR019887">
    <property type="entry name" value="Tscrpt_reg_AsnC/Lrp_C"/>
</dbReference>
<dbReference type="PANTHER" id="PTHR30154:SF45">
    <property type="entry name" value="TRANSCRIPTIONAL REGULATORY PROTEIN (PROBABLY ASNC-FAMILY)-RELATED"/>
    <property type="match status" value="1"/>
</dbReference>
<dbReference type="SUPFAM" id="SSF54909">
    <property type="entry name" value="Dimeric alpha+beta barrel"/>
    <property type="match status" value="1"/>
</dbReference>
<dbReference type="Proteomes" id="UP000199092">
    <property type="component" value="Chromosome I"/>
</dbReference>
<reference evidence="5 6" key="1">
    <citation type="submission" date="2016-10" db="EMBL/GenBank/DDBJ databases">
        <authorList>
            <person name="de Groot N.N."/>
        </authorList>
    </citation>
    <scope>NUCLEOTIDE SEQUENCE [LARGE SCALE GENOMIC DNA]</scope>
    <source>
        <strain evidence="5 6">DSM 21741</strain>
    </source>
</reference>
<dbReference type="RefSeq" id="WP_091415546.1">
    <property type="nucleotide sequence ID" value="NZ_LT629749.1"/>
</dbReference>
<evidence type="ECO:0000313" key="6">
    <source>
        <dbReference type="Proteomes" id="UP000199092"/>
    </source>
</evidence>
<dbReference type="GO" id="GO:0043565">
    <property type="term" value="F:sequence-specific DNA binding"/>
    <property type="evidence" value="ECO:0007669"/>
    <property type="project" value="InterPro"/>
</dbReference>
<evidence type="ECO:0000259" key="4">
    <source>
        <dbReference type="PROSITE" id="PS50956"/>
    </source>
</evidence>
<dbReference type="PANTHER" id="PTHR30154">
    <property type="entry name" value="LEUCINE-RESPONSIVE REGULATORY PROTEIN"/>
    <property type="match status" value="1"/>
</dbReference>
<dbReference type="InterPro" id="IPR036390">
    <property type="entry name" value="WH_DNA-bd_sf"/>
</dbReference>
<dbReference type="Pfam" id="PF01037">
    <property type="entry name" value="AsnC_trans_reg"/>
    <property type="match status" value="1"/>
</dbReference>
<evidence type="ECO:0000256" key="1">
    <source>
        <dbReference type="ARBA" id="ARBA00023015"/>
    </source>
</evidence>
<protein>
    <submittedName>
        <fullName evidence="5">DNA-binding transcriptional regulator, Lrp family</fullName>
    </submittedName>
</protein>
<feature type="domain" description="HTH asnC-type" evidence="4">
    <location>
        <begin position="6"/>
        <end position="67"/>
    </location>
</feature>
<keyword evidence="1" id="KW-0805">Transcription regulation</keyword>
<keyword evidence="3" id="KW-0804">Transcription</keyword>
<dbReference type="InterPro" id="IPR000485">
    <property type="entry name" value="AsnC-type_HTH_dom"/>
</dbReference>
<dbReference type="Gene3D" id="1.10.10.10">
    <property type="entry name" value="Winged helix-like DNA-binding domain superfamily/Winged helix DNA-binding domain"/>
    <property type="match status" value="1"/>
</dbReference>
<dbReference type="Pfam" id="PF13404">
    <property type="entry name" value="HTH_AsnC-type"/>
    <property type="match status" value="1"/>
</dbReference>
<dbReference type="SMART" id="SM00344">
    <property type="entry name" value="HTH_ASNC"/>
    <property type="match status" value="1"/>
</dbReference>
<gene>
    <name evidence="5" type="ORF">SAMN04488543_4095</name>
</gene>
<evidence type="ECO:0000256" key="2">
    <source>
        <dbReference type="ARBA" id="ARBA00023125"/>
    </source>
</evidence>
<keyword evidence="2 5" id="KW-0238">DNA-binding</keyword>